<dbReference type="Gene3D" id="3.20.110.20">
    <property type="match status" value="1"/>
</dbReference>
<sequence>MVKRLVLFLEMHQPRRVNPLLPYSANRGLEVFDDVLNRRIAERAAGNSYRKVLSIVGEAHRLYGSRVGVGVTGTLLEQLRRWGGDVVETLGRLAEEGAVELVGETYYHSLASELDIGEFREQVEMQVDAIKALGARPSTAENTEFILNNRVAEALGGMGFQAVLGEGVERVLGWRSPNYLYRINGVKLLLRNYRLSDDVGFRFSSREWDQYPLTADKYVEWVRASPGDLVFVGMDMETFGEHQWEGTGILEFLKWLFRRAREEGVSVESPGDAAAELDAREGISIEPWGTTSWADREKDLSAWLGSEEQVRAFAFLRMTMAAARRAGGRALEAWRYLSTSDHLYYLSSKRGPEGDVHGYFSPGSPRRYFEAFMAAIQRVWDYASLRMGDAELLEAVRGVELPREAWFLVEGGGAARSIDELEAVLRGRGELRRRYCESGDVERWFSNLLGPMGVKVAAGVCGR</sequence>
<dbReference type="PANTHER" id="PTHR36306:SF1">
    <property type="entry name" value="ALPHA-AMYLASE-RELATED"/>
    <property type="match status" value="1"/>
</dbReference>
<proteinExistence type="inferred from homology"/>
<dbReference type="InterPro" id="IPR052046">
    <property type="entry name" value="GH57_Enzymes"/>
</dbReference>
<dbReference type="InterPro" id="IPR011330">
    <property type="entry name" value="Glyco_hydro/deAcase_b/a-brl"/>
</dbReference>
<comment type="similarity">
    <text evidence="1">Belongs to the glycosyl hydrolase 57 family.</text>
</comment>
<evidence type="ECO:0000256" key="2">
    <source>
        <dbReference type="ARBA" id="ARBA00023277"/>
    </source>
</evidence>
<dbReference type="AlphaFoldDB" id="A0A830GXG3"/>
<dbReference type="InterPro" id="IPR004300">
    <property type="entry name" value="Glyco_hydro_57_N"/>
</dbReference>
<dbReference type="Pfam" id="PF03065">
    <property type="entry name" value="Glyco_hydro_57"/>
    <property type="match status" value="1"/>
</dbReference>
<accession>A0A830GXG3</accession>
<feature type="domain" description="Glycoside hydrolase family 57 N-terminal" evidence="3">
    <location>
        <begin position="7"/>
        <end position="285"/>
    </location>
</feature>
<dbReference type="RefSeq" id="WP_188596980.1">
    <property type="nucleotide sequence ID" value="NZ_BMNL01000004.1"/>
</dbReference>
<dbReference type="CDD" id="cd10795">
    <property type="entry name" value="GH57N_MJA1_like"/>
    <property type="match status" value="1"/>
</dbReference>
<name>A0A830GXG3_9CREN</name>
<reference evidence="4" key="2">
    <citation type="submission" date="2020-09" db="EMBL/GenBank/DDBJ databases">
        <authorList>
            <person name="Sun Q."/>
            <person name="Ohkuma M."/>
        </authorList>
    </citation>
    <scope>NUCLEOTIDE SEQUENCE</scope>
    <source>
        <strain evidence="4">JCM 10088</strain>
    </source>
</reference>
<protein>
    <submittedName>
        <fullName evidence="4">Alpha-amylase</fullName>
    </submittedName>
</protein>
<dbReference type="PANTHER" id="PTHR36306">
    <property type="entry name" value="ALPHA-AMYLASE-RELATED-RELATED"/>
    <property type="match status" value="1"/>
</dbReference>
<dbReference type="GO" id="GO:0005975">
    <property type="term" value="P:carbohydrate metabolic process"/>
    <property type="evidence" value="ECO:0007669"/>
    <property type="project" value="InterPro"/>
</dbReference>
<dbReference type="OrthoDB" id="64936at2157"/>
<dbReference type="SUPFAM" id="SSF88713">
    <property type="entry name" value="Glycoside hydrolase/deacetylase"/>
    <property type="match status" value="1"/>
</dbReference>
<organism evidence="4 5">
    <name type="scientific">Thermocladium modestius</name>
    <dbReference type="NCBI Taxonomy" id="62609"/>
    <lineage>
        <taxon>Archaea</taxon>
        <taxon>Thermoproteota</taxon>
        <taxon>Thermoprotei</taxon>
        <taxon>Thermoproteales</taxon>
        <taxon>Thermoproteaceae</taxon>
        <taxon>Thermocladium</taxon>
    </lineage>
</organism>
<evidence type="ECO:0000313" key="4">
    <source>
        <dbReference type="EMBL" id="GGP22135.1"/>
    </source>
</evidence>
<dbReference type="GO" id="GO:0003824">
    <property type="term" value="F:catalytic activity"/>
    <property type="evidence" value="ECO:0007669"/>
    <property type="project" value="InterPro"/>
</dbReference>
<evidence type="ECO:0000313" key="5">
    <source>
        <dbReference type="Proteomes" id="UP000610960"/>
    </source>
</evidence>
<dbReference type="EMBL" id="BMNL01000004">
    <property type="protein sequence ID" value="GGP22135.1"/>
    <property type="molecule type" value="Genomic_DNA"/>
</dbReference>
<dbReference type="Proteomes" id="UP000610960">
    <property type="component" value="Unassembled WGS sequence"/>
</dbReference>
<comment type="caution">
    <text evidence="4">The sequence shown here is derived from an EMBL/GenBank/DDBJ whole genome shotgun (WGS) entry which is preliminary data.</text>
</comment>
<keyword evidence="2" id="KW-0119">Carbohydrate metabolism</keyword>
<evidence type="ECO:0000259" key="3">
    <source>
        <dbReference type="Pfam" id="PF03065"/>
    </source>
</evidence>
<gene>
    <name evidence="4" type="ORF">GCM10007981_16980</name>
</gene>
<keyword evidence="5" id="KW-1185">Reference proteome</keyword>
<reference evidence="4" key="1">
    <citation type="journal article" date="2014" name="Int. J. Syst. Evol. Microbiol.">
        <title>Complete genome sequence of Corynebacterium casei LMG S-19264T (=DSM 44701T), isolated from a smear-ripened cheese.</title>
        <authorList>
            <consortium name="US DOE Joint Genome Institute (JGI-PGF)"/>
            <person name="Walter F."/>
            <person name="Albersmeier A."/>
            <person name="Kalinowski J."/>
            <person name="Ruckert C."/>
        </authorList>
    </citation>
    <scope>NUCLEOTIDE SEQUENCE</scope>
    <source>
        <strain evidence="4">JCM 10088</strain>
    </source>
</reference>
<evidence type="ECO:0000256" key="1">
    <source>
        <dbReference type="ARBA" id="ARBA00006821"/>
    </source>
</evidence>